<accession>A0ACC3SCM5</accession>
<evidence type="ECO:0000313" key="2">
    <source>
        <dbReference type="Proteomes" id="UP001320706"/>
    </source>
</evidence>
<gene>
    <name evidence="1" type="ORF">M8818_004686</name>
</gene>
<sequence length="363" mass="41725">MGLSRKRRSAEAVRDLDLRIPLWGLQIVLVDVGSMEANEHSTVNQHQVEKGYTPYHEDGPSKAHTIWQQVKEKRDSKQYSFERFETAQLLNLCLLQNDIRVKTKQMYQMAERSPFPVDDVRAMVEEMRPQLKDYNETLIAFHEVLSYPKMSYKSMTTKGEWDRTIIEKTDLRGELESDGVRKTIKSLFPTVLKQSDRFSCGARRELNSGKWFPPDYTRDRAEEWEDMGWDRLVDHLARALVAFFGGVALLAPVIIMVFSGSRNANIIITSVFVLFFGFVLSVGSRASNQEILGATAGAFDRMQEYHSLTESSCRIRCCSSCVHRHFWSWFVTQATMPVHVFGFECMLESSGADGFTSRNFPKR</sequence>
<protein>
    <submittedName>
        <fullName evidence="1">Uncharacterized protein</fullName>
    </submittedName>
</protein>
<evidence type="ECO:0000313" key="1">
    <source>
        <dbReference type="EMBL" id="KAK8206851.1"/>
    </source>
</evidence>
<organism evidence="1 2">
    <name type="scientific">Zalaria obscura</name>
    <dbReference type="NCBI Taxonomy" id="2024903"/>
    <lineage>
        <taxon>Eukaryota</taxon>
        <taxon>Fungi</taxon>
        <taxon>Dikarya</taxon>
        <taxon>Ascomycota</taxon>
        <taxon>Pezizomycotina</taxon>
        <taxon>Dothideomycetes</taxon>
        <taxon>Dothideomycetidae</taxon>
        <taxon>Dothideales</taxon>
        <taxon>Zalariaceae</taxon>
        <taxon>Zalaria</taxon>
    </lineage>
</organism>
<name>A0ACC3SCM5_9PEZI</name>
<reference evidence="1" key="1">
    <citation type="submission" date="2024-02" db="EMBL/GenBank/DDBJ databases">
        <title>Metagenome Assembled Genome of Zalaria obscura JY119.</title>
        <authorList>
            <person name="Vighnesh L."/>
            <person name="Jagadeeshwari U."/>
            <person name="Venkata Ramana C."/>
            <person name="Sasikala C."/>
        </authorList>
    </citation>
    <scope>NUCLEOTIDE SEQUENCE</scope>
    <source>
        <strain evidence="1">JY119</strain>
    </source>
</reference>
<keyword evidence="2" id="KW-1185">Reference proteome</keyword>
<comment type="caution">
    <text evidence="1">The sequence shown here is derived from an EMBL/GenBank/DDBJ whole genome shotgun (WGS) entry which is preliminary data.</text>
</comment>
<dbReference type="Proteomes" id="UP001320706">
    <property type="component" value="Unassembled WGS sequence"/>
</dbReference>
<proteinExistence type="predicted"/>
<dbReference type="EMBL" id="JAMKPW020000022">
    <property type="protein sequence ID" value="KAK8206851.1"/>
    <property type="molecule type" value="Genomic_DNA"/>
</dbReference>